<protein>
    <recommendedName>
        <fullName evidence="5">Integral membrane protein</fullName>
    </recommendedName>
</protein>
<accession>A0A2P4Z676</accession>
<feature type="region of interest" description="Disordered" evidence="1">
    <location>
        <begin position="207"/>
        <end position="251"/>
    </location>
</feature>
<reference evidence="3 4" key="1">
    <citation type="submission" date="2014-04" db="EMBL/GenBank/DDBJ databases">
        <title>Comparative Genomics of Cryptosporidium Species.</title>
        <authorList>
            <person name="Silva J.C."/>
            <person name="Su Q."/>
            <person name="Chalmers R."/>
            <person name="Chibucos M.C."/>
            <person name="Elwin K."/>
            <person name="Godinez A."/>
            <person name="Guo F."/>
            <person name="Huynh K."/>
            <person name="Orvis J."/>
            <person name="Ott S."/>
            <person name="Sadzewicz L."/>
            <person name="Sengamalay N."/>
            <person name="Shetty A."/>
            <person name="Sun M."/>
            <person name="Tallon L."/>
            <person name="Xiao L."/>
            <person name="Zhang H."/>
            <person name="Fraser C.M."/>
            <person name="Zhu G."/>
            <person name="Kissinger J."/>
            <person name="Widmer G."/>
        </authorList>
    </citation>
    <scope>NUCLEOTIDE SEQUENCE [LARGE SCALE GENOMIC DNA]</scope>
    <source>
        <strain evidence="3 4">UKMEL1</strain>
    </source>
</reference>
<feature type="compositionally biased region" description="Acidic residues" evidence="1">
    <location>
        <begin position="298"/>
        <end position="312"/>
    </location>
</feature>
<feature type="signal peptide" evidence="2">
    <location>
        <begin position="1"/>
        <end position="25"/>
    </location>
</feature>
<organism evidence="3 4">
    <name type="scientific">Cryptosporidium meleagridis</name>
    <dbReference type="NCBI Taxonomy" id="93969"/>
    <lineage>
        <taxon>Eukaryota</taxon>
        <taxon>Sar</taxon>
        <taxon>Alveolata</taxon>
        <taxon>Apicomplexa</taxon>
        <taxon>Conoidasida</taxon>
        <taxon>Coccidia</taxon>
        <taxon>Eucoccidiorida</taxon>
        <taxon>Eimeriorina</taxon>
        <taxon>Cryptosporidiidae</taxon>
        <taxon>Cryptosporidium</taxon>
    </lineage>
</organism>
<name>A0A2P4Z676_9CRYT</name>
<dbReference type="EMBL" id="JIBK01000054">
    <property type="protein sequence ID" value="POM85577.1"/>
    <property type="molecule type" value="Genomic_DNA"/>
</dbReference>
<gene>
    <name evidence="3" type="ORF">CmeUKMEL1_18115</name>
</gene>
<keyword evidence="2" id="KW-0732">Signal</keyword>
<keyword evidence="4" id="KW-1185">Reference proteome</keyword>
<sequence length="348" mass="40141">MVKFTLKNTTVIILILACLGNLVKSQKQEKNSTTEVRSLGHRRGGYVGDQTVFVDRPYFVEQPVYYSYPYQYQYPYPYTTYSYQYPYTYSYQYPYVGVPGYPYNYSYSYTRTTSRPGGVFTRPVGYVSPLPYAPLPGPYFRYLENESESESNERKVDEFIPIENFKPEFINDLQNSNDSFIKRNQTSSPSTLAAFKRAGLSGNERIIVQDRDYEKENDEDESEDINHDKNINNNPLYNETSASSDEKKYGSGLPIKTPEIVYFNNSSNLRVLAKKGLLERVEEKVNDVFDGLKKSNNNDDEVKDLEKEDDVDENNKKNNNKKSIQNGGKMIKQVFSTIEDIVSNTLSK</sequence>
<evidence type="ECO:0000256" key="1">
    <source>
        <dbReference type="SAM" id="MobiDB-lite"/>
    </source>
</evidence>
<feature type="region of interest" description="Disordered" evidence="1">
    <location>
        <begin position="290"/>
        <end position="328"/>
    </location>
</feature>
<feature type="chain" id="PRO_5015166812" description="Integral membrane protein" evidence="2">
    <location>
        <begin position="26"/>
        <end position="348"/>
    </location>
</feature>
<dbReference type="AlphaFoldDB" id="A0A2P4Z676"/>
<dbReference type="Proteomes" id="UP000236928">
    <property type="component" value="Unassembled WGS sequence"/>
</dbReference>
<evidence type="ECO:0000313" key="3">
    <source>
        <dbReference type="EMBL" id="POM85577.1"/>
    </source>
</evidence>
<dbReference type="OrthoDB" id="343800at2759"/>
<dbReference type="VEuPathDB" id="CryptoDB:CmeUKMEL1_18115"/>
<evidence type="ECO:0000313" key="4">
    <source>
        <dbReference type="Proteomes" id="UP000236928"/>
    </source>
</evidence>
<feature type="compositionally biased region" description="Polar residues" evidence="1">
    <location>
        <begin position="231"/>
        <end position="243"/>
    </location>
</feature>
<proteinExistence type="predicted"/>
<evidence type="ECO:0008006" key="5">
    <source>
        <dbReference type="Google" id="ProtNLM"/>
    </source>
</evidence>
<evidence type="ECO:0000256" key="2">
    <source>
        <dbReference type="SAM" id="SignalP"/>
    </source>
</evidence>
<dbReference type="PROSITE" id="PS51257">
    <property type="entry name" value="PROKAR_LIPOPROTEIN"/>
    <property type="match status" value="1"/>
</dbReference>
<comment type="caution">
    <text evidence="3">The sequence shown here is derived from an EMBL/GenBank/DDBJ whole genome shotgun (WGS) entry which is preliminary data.</text>
</comment>